<dbReference type="GeneID" id="66066833"/>
<evidence type="ECO:0000256" key="4">
    <source>
        <dbReference type="ARBA" id="ARBA00023136"/>
    </source>
</evidence>
<dbReference type="GO" id="GO:0005506">
    <property type="term" value="F:iron ion binding"/>
    <property type="evidence" value="ECO:0007669"/>
    <property type="project" value="InterPro"/>
</dbReference>
<reference evidence="6" key="1">
    <citation type="submission" date="2020-03" db="EMBL/GenBank/DDBJ databases">
        <title>A mixture of massive structural variations and highly conserved coding sequences in Ustilaginoidea virens genome.</title>
        <authorList>
            <person name="Zhang K."/>
            <person name="Zhao Z."/>
            <person name="Zhang Z."/>
            <person name="Li Y."/>
            <person name="Hsiang T."/>
            <person name="Sun W."/>
        </authorList>
    </citation>
    <scope>NUCLEOTIDE SEQUENCE</scope>
    <source>
        <strain evidence="6">UV-8b</strain>
    </source>
</reference>
<name>A0A8E5HUE9_USTVR</name>
<sequence>MIGVSAMVANDRTHPGTASFANLATKKREGRYSNLAPNQPCELQLVHQSHRSTLPAKDTEPNPEKQSRMALDNIFTGNRLPTPLVSGISDFHLSLLAPVAVHWLTSALFVLCEKTGWLGKYRLHTSAEELMRNRVSKRECLRALQILLGLGLGALSSDDIATREPDHVAIWTGRVRSAFASVPNLLSLSGIDFTSLATTLSRTAPAVLLARNAADMAALEEATAKVLAGYVVPAAQLVAALVVSDFCMYCLHRLGHTNKWLYKHVHSQHHRLYVPYSWGGSYNHPFDSLVVDGLSYAIGCWASACSTRLSVLLFAYASFKNVTDHCGYVFPWNPILFVTGTDPSFHDVHHQSWGLKTNFGAHFSIWDRLMGTYFGDQVQILELRKRNRIAAEASAFRKPASEM</sequence>
<gene>
    <name evidence="6" type="ORF">UV8b_06056</name>
</gene>
<dbReference type="GO" id="GO:0016491">
    <property type="term" value="F:oxidoreductase activity"/>
    <property type="evidence" value="ECO:0007669"/>
    <property type="project" value="InterPro"/>
</dbReference>
<dbReference type="InterPro" id="IPR006694">
    <property type="entry name" value="Fatty_acid_hydroxylase"/>
</dbReference>
<dbReference type="PANTHER" id="PTHR11863">
    <property type="entry name" value="STEROL DESATURASE"/>
    <property type="match status" value="1"/>
</dbReference>
<evidence type="ECO:0000256" key="3">
    <source>
        <dbReference type="ARBA" id="ARBA00022989"/>
    </source>
</evidence>
<dbReference type="Proteomes" id="UP000027002">
    <property type="component" value="Chromosome 5"/>
</dbReference>
<keyword evidence="3" id="KW-1133">Transmembrane helix</keyword>
<dbReference type="EMBL" id="CP072757">
    <property type="protein sequence ID" value="QUC21815.1"/>
    <property type="molecule type" value="Genomic_DNA"/>
</dbReference>
<evidence type="ECO:0000313" key="7">
    <source>
        <dbReference type="Proteomes" id="UP000027002"/>
    </source>
</evidence>
<protein>
    <recommendedName>
        <fullName evidence="5">Fatty acid hydroxylase domain-containing protein</fullName>
    </recommendedName>
</protein>
<evidence type="ECO:0000313" key="6">
    <source>
        <dbReference type="EMBL" id="QUC21815.1"/>
    </source>
</evidence>
<keyword evidence="4" id="KW-0472">Membrane</keyword>
<dbReference type="KEGG" id="uvi:66066833"/>
<evidence type="ECO:0000259" key="5">
    <source>
        <dbReference type="Pfam" id="PF04116"/>
    </source>
</evidence>
<keyword evidence="2" id="KW-0812">Transmembrane</keyword>
<evidence type="ECO:0000256" key="1">
    <source>
        <dbReference type="ARBA" id="ARBA00004370"/>
    </source>
</evidence>
<comment type="subcellular location">
    <subcellularLocation>
        <location evidence="1">Membrane</location>
    </subcellularLocation>
</comment>
<organism evidence="6 7">
    <name type="scientific">Ustilaginoidea virens</name>
    <name type="common">Rice false smut fungus</name>
    <name type="synonym">Villosiclava virens</name>
    <dbReference type="NCBI Taxonomy" id="1159556"/>
    <lineage>
        <taxon>Eukaryota</taxon>
        <taxon>Fungi</taxon>
        <taxon>Dikarya</taxon>
        <taxon>Ascomycota</taxon>
        <taxon>Pezizomycotina</taxon>
        <taxon>Sordariomycetes</taxon>
        <taxon>Hypocreomycetidae</taxon>
        <taxon>Hypocreales</taxon>
        <taxon>Clavicipitaceae</taxon>
        <taxon>Ustilaginoidea</taxon>
    </lineage>
</organism>
<dbReference type="OrthoDB" id="408954at2759"/>
<dbReference type="RefSeq" id="XP_042999488.1">
    <property type="nucleotide sequence ID" value="XM_043143553.1"/>
</dbReference>
<accession>A0A8E5HUE9</accession>
<dbReference type="AlphaFoldDB" id="A0A8E5HUE9"/>
<dbReference type="GO" id="GO:0008610">
    <property type="term" value="P:lipid biosynthetic process"/>
    <property type="evidence" value="ECO:0007669"/>
    <property type="project" value="InterPro"/>
</dbReference>
<dbReference type="InterPro" id="IPR050307">
    <property type="entry name" value="Sterol_Desaturase_Related"/>
</dbReference>
<proteinExistence type="predicted"/>
<feature type="domain" description="Fatty acid hydroxylase" evidence="5">
    <location>
        <begin position="238"/>
        <end position="372"/>
    </location>
</feature>
<dbReference type="Pfam" id="PF04116">
    <property type="entry name" value="FA_hydroxylase"/>
    <property type="match status" value="1"/>
</dbReference>
<keyword evidence="7" id="KW-1185">Reference proteome</keyword>
<evidence type="ECO:0000256" key="2">
    <source>
        <dbReference type="ARBA" id="ARBA00022692"/>
    </source>
</evidence>
<dbReference type="GO" id="GO:0016020">
    <property type="term" value="C:membrane"/>
    <property type="evidence" value="ECO:0007669"/>
    <property type="project" value="UniProtKB-SubCell"/>
</dbReference>